<dbReference type="OrthoDB" id="5081420at2759"/>
<organism evidence="1 2">
    <name type="scientific">Fusarium oxysporum</name>
    <name type="common">Fusarium vascular wilt</name>
    <dbReference type="NCBI Taxonomy" id="5507"/>
    <lineage>
        <taxon>Eukaryota</taxon>
        <taxon>Fungi</taxon>
        <taxon>Dikarya</taxon>
        <taxon>Ascomycota</taxon>
        <taxon>Pezizomycotina</taxon>
        <taxon>Sordariomycetes</taxon>
        <taxon>Hypocreomycetidae</taxon>
        <taxon>Hypocreales</taxon>
        <taxon>Nectriaceae</taxon>
        <taxon>Fusarium</taxon>
        <taxon>Fusarium oxysporum species complex</taxon>
    </lineage>
</organism>
<dbReference type="Proteomes" id="UP000219369">
    <property type="component" value="Unassembled WGS sequence"/>
</dbReference>
<dbReference type="VEuPathDB" id="FungiDB:FOZG_12328"/>
<dbReference type="PANTHER" id="PTHR14187">
    <property type="entry name" value="ALPHA KINASE/ELONGATION FACTOR 2 KINASE"/>
    <property type="match status" value="1"/>
</dbReference>
<dbReference type="PANTHER" id="PTHR14187:SF5">
    <property type="entry name" value="HEAT SHOCK 70 KDA PROTEIN 12A"/>
    <property type="match status" value="1"/>
</dbReference>
<dbReference type="AlphaFoldDB" id="A0A2H3TQD4"/>
<dbReference type="SUPFAM" id="SSF53067">
    <property type="entry name" value="Actin-like ATPase domain"/>
    <property type="match status" value="2"/>
</dbReference>
<dbReference type="VEuPathDB" id="FungiDB:FOC1_g10012325"/>
<dbReference type="Gene3D" id="3.30.420.40">
    <property type="match status" value="2"/>
</dbReference>
<dbReference type="InterPro" id="IPR043129">
    <property type="entry name" value="ATPase_NBD"/>
</dbReference>
<evidence type="ECO:0000313" key="2">
    <source>
        <dbReference type="Proteomes" id="UP000219369"/>
    </source>
</evidence>
<sequence>MATREATPTGQPTRHLDVYAGIDFGTTYSKIAIAIPDRTGRVEPRHCYAHCIEAFKFKGSKVPTKYPTGIYNGPEYDGKWLEWFKLSLPHKDDLPHDLRVSKKLDILTKEREALDMSAVDVTSNFLGVIWKHAHEEICDRVKQIDEFAQYHVVITVTVPVVWPADARKKLYQAIQSANILGPNVRLARKFVTEAEATGIALMSATSVYPGNLQGSRFQVRDTVIICDCGGGTTDLISYQVVSIQPFAVREISPGKCIFAGGSLVDEAFLDLVKGKAKRECPRPTFKALTNEDFHEFVESIWDENLKINHSLGMAGTRFRLPANFLGSQARRQPRAHPDSLNMTFTVYEAADEYSKDDINGVFDPIVDQIVNLVKSEMSLVSRETGNPTKHVFMAGGFGLNLYLQEKMKIMAKRSSPSTNIVCFEGDQGWTAVARGAVFHGIQANSQSNQPIVQVNSRASREGYGLESSTDISILWLVNPGDELSADGQNRRPVPPQAVWHGRYGRSYVNMYRQEGPNAIPGFASCLSWNAVGELQNLEFNFHWDGTRMHYVLLYRCNQQVPLTIENYYDL</sequence>
<dbReference type="EMBL" id="FMJY01000007">
    <property type="protein sequence ID" value="SCO87941.1"/>
    <property type="molecule type" value="Genomic_DNA"/>
</dbReference>
<dbReference type="CDD" id="cd10170">
    <property type="entry name" value="ASKHA_NBD_HSP70"/>
    <property type="match status" value="1"/>
</dbReference>
<dbReference type="VEuPathDB" id="FungiDB:FOMG_07868"/>
<dbReference type="Gene3D" id="3.90.640.10">
    <property type="entry name" value="Actin, Chain A, domain 4"/>
    <property type="match status" value="1"/>
</dbReference>
<gene>
    <name evidence="1" type="ORF">FRV6_12068</name>
</gene>
<accession>A0A2H3TQD4</accession>
<evidence type="ECO:0000313" key="1">
    <source>
        <dbReference type="EMBL" id="SCO87941.1"/>
    </source>
</evidence>
<reference evidence="2" key="1">
    <citation type="submission" date="2016-09" db="EMBL/GenBank/DDBJ databases">
        <authorList>
            <person name="Guldener U."/>
        </authorList>
    </citation>
    <scope>NUCLEOTIDE SEQUENCE [LARGE SCALE GENOMIC DNA]</scope>
    <source>
        <strain evidence="2">V64-1</strain>
    </source>
</reference>
<dbReference type="VEuPathDB" id="FungiDB:HZS61_017122"/>
<dbReference type="VEuPathDB" id="FungiDB:FOC4_g10008300"/>
<dbReference type="VEuPathDB" id="FungiDB:FOIG_04833"/>
<evidence type="ECO:0008006" key="3">
    <source>
        <dbReference type="Google" id="ProtNLM"/>
    </source>
</evidence>
<protein>
    <recommendedName>
        <fullName evidence="3">Actin-like ATPase domain-containing protein</fullName>
    </recommendedName>
</protein>
<dbReference type="VEuPathDB" id="FungiDB:FOXG_09054"/>
<dbReference type="VEuPathDB" id="FungiDB:FOC4_g10008299"/>
<name>A0A2H3TQD4_FUSOX</name>
<proteinExistence type="predicted"/>